<proteinExistence type="predicted"/>
<sequence>MAKRITHDLTYDAPLADVAAMLADPAFREEVCEHQRVLRHDVDVTGSGAGMRVRIEQVQAAKGLPSFATRIVGDEIQIVQSEVWTADDHGDIVLEIPGKPGEMSGTATLRESGGVTTETVDLTVKVSIPLVGGKIEGLIADLLLKALRAEHTVGRAWLARG</sequence>
<reference evidence="2" key="1">
    <citation type="journal article" date="2019" name="Int. J. Syst. Evol. Microbiol.">
        <title>The Global Catalogue of Microorganisms (GCM) 10K type strain sequencing project: providing services to taxonomists for standard genome sequencing and annotation.</title>
        <authorList>
            <consortium name="The Broad Institute Genomics Platform"/>
            <consortium name="The Broad Institute Genome Sequencing Center for Infectious Disease"/>
            <person name="Wu L."/>
            <person name="Ma J."/>
        </authorList>
    </citation>
    <scope>NUCLEOTIDE SEQUENCE [LARGE SCALE GENOMIC DNA]</scope>
    <source>
        <strain evidence="2">CGMCC 1.12477</strain>
    </source>
</reference>
<evidence type="ECO:0000313" key="2">
    <source>
        <dbReference type="Proteomes" id="UP001597351"/>
    </source>
</evidence>
<keyword evidence="2" id="KW-1185">Reference proteome</keyword>
<dbReference type="InterPro" id="IPR019639">
    <property type="entry name" value="DUF2505"/>
</dbReference>
<dbReference type="InterPro" id="IPR023393">
    <property type="entry name" value="START-like_dom_sf"/>
</dbReference>
<dbReference type="EMBL" id="JBHUGD010000001">
    <property type="protein sequence ID" value="MFD1945169.1"/>
    <property type="molecule type" value="Genomic_DNA"/>
</dbReference>
<comment type="caution">
    <text evidence="1">The sequence shown here is derived from an EMBL/GenBank/DDBJ whole genome shotgun (WGS) entry which is preliminary data.</text>
</comment>
<dbReference type="Gene3D" id="3.30.530.20">
    <property type="match status" value="1"/>
</dbReference>
<evidence type="ECO:0000313" key="1">
    <source>
        <dbReference type="EMBL" id="MFD1945169.1"/>
    </source>
</evidence>
<dbReference type="Proteomes" id="UP001597351">
    <property type="component" value="Unassembled WGS sequence"/>
</dbReference>
<dbReference type="SUPFAM" id="SSF55961">
    <property type="entry name" value="Bet v1-like"/>
    <property type="match status" value="1"/>
</dbReference>
<organism evidence="1 2">
    <name type="scientific">Nocardioides aestuarii</name>
    <dbReference type="NCBI Taxonomy" id="252231"/>
    <lineage>
        <taxon>Bacteria</taxon>
        <taxon>Bacillati</taxon>
        <taxon>Actinomycetota</taxon>
        <taxon>Actinomycetes</taxon>
        <taxon>Propionibacteriales</taxon>
        <taxon>Nocardioidaceae</taxon>
        <taxon>Nocardioides</taxon>
    </lineage>
</organism>
<dbReference type="RefSeq" id="WP_343915938.1">
    <property type="nucleotide sequence ID" value="NZ_BAAAJT010000002.1"/>
</dbReference>
<accession>A0ABW4THP6</accession>
<gene>
    <name evidence="1" type="ORF">ACFSDE_00050</name>
</gene>
<name>A0ABW4THP6_9ACTN</name>
<dbReference type="Pfam" id="PF10698">
    <property type="entry name" value="DUF2505"/>
    <property type="match status" value="1"/>
</dbReference>
<protein>
    <submittedName>
        <fullName evidence="1">DUF2505 domain-containing protein</fullName>
    </submittedName>
</protein>